<feature type="domain" description="GIY-YIG" evidence="2">
    <location>
        <begin position="14"/>
        <end position="94"/>
    </location>
</feature>
<dbReference type="AlphaFoldDB" id="A0A1F7I4P5"/>
<comment type="similarity">
    <text evidence="1">Belongs to the UPF0213 family.</text>
</comment>
<organism evidence="3 4">
    <name type="scientific">Candidatus Roizmanbacteria bacterium RIFCSPHIGHO2_12_FULL_41_11</name>
    <dbReference type="NCBI Taxonomy" id="1802052"/>
    <lineage>
        <taxon>Bacteria</taxon>
        <taxon>Candidatus Roizmaniibacteriota</taxon>
    </lineage>
</organism>
<comment type="caution">
    <text evidence="3">The sequence shown here is derived from an EMBL/GenBank/DDBJ whole genome shotgun (WGS) entry which is preliminary data.</text>
</comment>
<dbReference type="InterPro" id="IPR035901">
    <property type="entry name" value="GIY-YIG_endonuc_sf"/>
</dbReference>
<dbReference type="InterPro" id="IPR050190">
    <property type="entry name" value="UPF0213_domain"/>
</dbReference>
<gene>
    <name evidence="3" type="ORF">A3F03_01380</name>
</gene>
<evidence type="ECO:0000313" key="4">
    <source>
        <dbReference type="Proteomes" id="UP000176803"/>
    </source>
</evidence>
<dbReference type="Proteomes" id="UP000176803">
    <property type="component" value="Unassembled WGS sequence"/>
</dbReference>
<sequence>MKDSASFRFSADRQKFYVYTLLSLKDLHLYTGFTTDLYRRLQEHVRGLVAATELRIPFKLVHYEYFVNETDARAREMYLKSAAGRKELQEKLNKTLRSYHNLPYNLQFSSHLSRKSTRGL</sequence>
<evidence type="ECO:0000313" key="3">
    <source>
        <dbReference type="EMBL" id="OGK38360.1"/>
    </source>
</evidence>
<dbReference type="PANTHER" id="PTHR34477:SF1">
    <property type="entry name" value="UPF0213 PROTEIN YHBQ"/>
    <property type="match status" value="1"/>
</dbReference>
<proteinExistence type="inferred from homology"/>
<dbReference type="InterPro" id="IPR000305">
    <property type="entry name" value="GIY-YIG_endonuc"/>
</dbReference>
<dbReference type="EMBL" id="MGAC01000016">
    <property type="protein sequence ID" value="OGK38360.1"/>
    <property type="molecule type" value="Genomic_DNA"/>
</dbReference>
<dbReference type="PROSITE" id="PS50164">
    <property type="entry name" value="GIY_YIG"/>
    <property type="match status" value="1"/>
</dbReference>
<dbReference type="Gene3D" id="3.40.1440.10">
    <property type="entry name" value="GIY-YIG endonuclease"/>
    <property type="match status" value="1"/>
</dbReference>
<dbReference type="Pfam" id="PF01541">
    <property type="entry name" value="GIY-YIG"/>
    <property type="match status" value="1"/>
</dbReference>
<protein>
    <recommendedName>
        <fullName evidence="2">GIY-YIG domain-containing protein</fullName>
    </recommendedName>
</protein>
<dbReference type="SUPFAM" id="SSF82771">
    <property type="entry name" value="GIY-YIG endonuclease"/>
    <property type="match status" value="1"/>
</dbReference>
<dbReference type="PANTHER" id="PTHR34477">
    <property type="entry name" value="UPF0213 PROTEIN YHBQ"/>
    <property type="match status" value="1"/>
</dbReference>
<accession>A0A1F7I4P5</accession>
<evidence type="ECO:0000259" key="2">
    <source>
        <dbReference type="PROSITE" id="PS50164"/>
    </source>
</evidence>
<reference evidence="3 4" key="1">
    <citation type="journal article" date="2016" name="Nat. Commun.">
        <title>Thousands of microbial genomes shed light on interconnected biogeochemical processes in an aquifer system.</title>
        <authorList>
            <person name="Anantharaman K."/>
            <person name="Brown C.T."/>
            <person name="Hug L.A."/>
            <person name="Sharon I."/>
            <person name="Castelle C.J."/>
            <person name="Probst A.J."/>
            <person name="Thomas B.C."/>
            <person name="Singh A."/>
            <person name="Wilkins M.J."/>
            <person name="Karaoz U."/>
            <person name="Brodie E.L."/>
            <person name="Williams K.H."/>
            <person name="Hubbard S.S."/>
            <person name="Banfield J.F."/>
        </authorList>
    </citation>
    <scope>NUCLEOTIDE SEQUENCE [LARGE SCALE GENOMIC DNA]</scope>
</reference>
<evidence type="ECO:0000256" key="1">
    <source>
        <dbReference type="ARBA" id="ARBA00007435"/>
    </source>
</evidence>
<name>A0A1F7I4P5_9BACT</name>